<evidence type="ECO:0000256" key="1">
    <source>
        <dbReference type="ARBA" id="ARBA00009013"/>
    </source>
</evidence>
<reference evidence="7" key="1">
    <citation type="journal article" date="2019" name="Int. J. Syst. Evol. Microbiol.">
        <title>The Global Catalogue of Microorganisms (GCM) 10K type strain sequencing project: providing services to taxonomists for standard genome sequencing and annotation.</title>
        <authorList>
            <consortium name="The Broad Institute Genomics Platform"/>
            <consortium name="The Broad Institute Genome Sequencing Center for Infectious Disease"/>
            <person name="Wu L."/>
            <person name="Ma J."/>
        </authorList>
    </citation>
    <scope>NUCLEOTIDE SEQUENCE [LARGE SCALE GENOMIC DNA]</scope>
    <source>
        <strain evidence="7">CGMCC 1.16306</strain>
    </source>
</reference>
<dbReference type="Pfam" id="PF01740">
    <property type="entry name" value="STAS"/>
    <property type="match status" value="1"/>
</dbReference>
<dbReference type="PROSITE" id="PS50801">
    <property type="entry name" value="STAS"/>
    <property type="match status" value="1"/>
</dbReference>
<proteinExistence type="inferred from homology"/>
<comment type="caution">
    <text evidence="6">The sequence shown here is derived from an EMBL/GenBank/DDBJ whole genome shotgun (WGS) entry which is preliminary data.</text>
</comment>
<dbReference type="EMBL" id="JBHSFW010000003">
    <property type="protein sequence ID" value="MFC4618867.1"/>
    <property type="molecule type" value="Genomic_DNA"/>
</dbReference>
<gene>
    <name evidence="6" type="ORF">ACFO4N_08960</name>
</gene>
<dbReference type="InterPro" id="IPR003658">
    <property type="entry name" value="Anti-sigma_ant"/>
</dbReference>
<dbReference type="RefSeq" id="WP_376845968.1">
    <property type="nucleotide sequence ID" value="NZ_JBHSFW010000003.1"/>
</dbReference>
<dbReference type="PANTHER" id="PTHR33495:SF9">
    <property type="entry name" value="ANTI-SIGMA-B FACTOR ANTAGONIST"/>
    <property type="match status" value="1"/>
</dbReference>
<keyword evidence="2" id="KW-0597">Phosphoprotein</keyword>
<dbReference type="PANTHER" id="PTHR33495">
    <property type="entry name" value="ANTI-SIGMA FACTOR ANTAGONIST TM_1081-RELATED-RELATED"/>
    <property type="match status" value="1"/>
</dbReference>
<comment type="function">
    <text evidence="3">Positive regulator of sigma-B activity. Non-phosphorylated RsbV binds to RsbW, preventing its association with sigma-B. When phosphorylated, releases RsbW, which is then free to complex with and inactivate sigma-B.</text>
</comment>
<evidence type="ECO:0000259" key="5">
    <source>
        <dbReference type="PROSITE" id="PS50801"/>
    </source>
</evidence>
<dbReference type="InterPro" id="IPR036513">
    <property type="entry name" value="STAS_dom_sf"/>
</dbReference>
<name>A0ABV9GNQ8_9BACL</name>
<sequence>MNLDIIKKELEHGFELQLIGELDAYTAPDLKKNLLPLLDGSITCVTLDLGQTSYMDSTGIGVMIAAYKASKQSQTNFVIQNLTPRVKRLFDITGLSEIVKIDAQEEEEKA</sequence>
<keyword evidence="7" id="KW-1185">Reference proteome</keyword>
<feature type="domain" description="STAS" evidence="5">
    <location>
        <begin position="16"/>
        <end position="110"/>
    </location>
</feature>
<organism evidence="6 7">
    <name type="scientific">Camelliibacillus cellulosilyticus</name>
    <dbReference type="NCBI Taxonomy" id="2174486"/>
    <lineage>
        <taxon>Bacteria</taxon>
        <taxon>Bacillati</taxon>
        <taxon>Bacillota</taxon>
        <taxon>Bacilli</taxon>
        <taxon>Bacillales</taxon>
        <taxon>Sporolactobacillaceae</taxon>
        <taxon>Camelliibacillus</taxon>
    </lineage>
</organism>
<dbReference type="Proteomes" id="UP001596022">
    <property type="component" value="Unassembled WGS sequence"/>
</dbReference>
<accession>A0ABV9GNQ8</accession>
<dbReference type="InterPro" id="IPR002645">
    <property type="entry name" value="STAS_dom"/>
</dbReference>
<dbReference type="Gene3D" id="3.30.750.24">
    <property type="entry name" value="STAS domain"/>
    <property type="match status" value="1"/>
</dbReference>
<evidence type="ECO:0000256" key="4">
    <source>
        <dbReference type="RuleBase" id="RU003749"/>
    </source>
</evidence>
<comment type="similarity">
    <text evidence="1 4">Belongs to the anti-sigma-factor antagonist family.</text>
</comment>
<protein>
    <recommendedName>
        <fullName evidence="4">Anti-sigma factor antagonist</fullName>
    </recommendedName>
</protein>
<evidence type="ECO:0000256" key="2">
    <source>
        <dbReference type="ARBA" id="ARBA00022553"/>
    </source>
</evidence>
<dbReference type="NCBIfam" id="TIGR00377">
    <property type="entry name" value="ant_ant_sig"/>
    <property type="match status" value="1"/>
</dbReference>
<evidence type="ECO:0000313" key="7">
    <source>
        <dbReference type="Proteomes" id="UP001596022"/>
    </source>
</evidence>
<dbReference type="CDD" id="cd07043">
    <property type="entry name" value="STAS_anti-anti-sigma_factors"/>
    <property type="match status" value="1"/>
</dbReference>
<dbReference type="SUPFAM" id="SSF52091">
    <property type="entry name" value="SpoIIaa-like"/>
    <property type="match status" value="1"/>
</dbReference>
<evidence type="ECO:0000256" key="3">
    <source>
        <dbReference type="ARBA" id="ARBA00024670"/>
    </source>
</evidence>
<evidence type="ECO:0000313" key="6">
    <source>
        <dbReference type="EMBL" id="MFC4618867.1"/>
    </source>
</evidence>